<dbReference type="AlphaFoldDB" id="A0A979GPP5"/>
<accession>A0A979GPP5</accession>
<evidence type="ECO:0000313" key="2">
    <source>
        <dbReference type="Proteomes" id="UP000002215"/>
    </source>
</evidence>
<reference evidence="1 2" key="2">
    <citation type="journal article" date="2010" name="Stand. Genomic Sci.">
        <title>Complete genome sequence of Chitinophaga pinensis type strain (UQM 2034).</title>
        <authorList>
            <person name="Glavina Del Rio T."/>
            <person name="Abt B."/>
            <person name="Spring S."/>
            <person name="Lapidus A."/>
            <person name="Nolan M."/>
            <person name="Tice H."/>
            <person name="Copeland A."/>
            <person name="Cheng J.F."/>
            <person name="Chen F."/>
            <person name="Bruce D."/>
            <person name="Goodwin L."/>
            <person name="Pitluck S."/>
            <person name="Ivanova N."/>
            <person name="Mavromatis K."/>
            <person name="Mikhailova N."/>
            <person name="Pati A."/>
            <person name="Chen A."/>
            <person name="Palaniappan K."/>
            <person name="Land M."/>
            <person name="Hauser L."/>
            <person name="Chang Y.J."/>
            <person name="Jeffries C.D."/>
            <person name="Chain P."/>
            <person name="Saunders E."/>
            <person name="Detter J.C."/>
            <person name="Brettin T."/>
            <person name="Rohde M."/>
            <person name="Goker M."/>
            <person name="Bristow J."/>
            <person name="Eisen J.A."/>
            <person name="Markowitz V."/>
            <person name="Hugenholtz P."/>
            <person name="Kyrpides N.C."/>
            <person name="Klenk H.P."/>
            <person name="Lucas S."/>
        </authorList>
    </citation>
    <scope>NUCLEOTIDE SEQUENCE [LARGE SCALE GENOMIC DNA]</scope>
    <source>
        <strain evidence="2">ATCC 43595 / DSM 2588 / LMG 13176 / NBRC 15968 / NCIMB 11800 / UQM 2034</strain>
    </source>
</reference>
<proteinExistence type="predicted"/>
<dbReference type="RefSeq" id="WP_012790888.1">
    <property type="nucleotide sequence ID" value="NC_013132.1"/>
</dbReference>
<name>A0A979GPP5_CHIPD</name>
<reference evidence="2" key="1">
    <citation type="submission" date="2009-08" db="EMBL/GenBank/DDBJ databases">
        <title>The complete genome of Chitinophaga pinensis DSM 2588.</title>
        <authorList>
            <consortium name="US DOE Joint Genome Institute (JGI-PGF)"/>
            <person name="Lucas S."/>
            <person name="Copeland A."/>
            <person name="Lapidus A."/>
            <person name="Glavina del Rio T."/>
            <person name="Dalin E."/>
            <person name="Tice H."/>
            <person name="Bruce D."/>
            <person name="Goodwin L."/>
            <person name="Pitluck S."/>
            <person name="Kyrpides N."/>
            <person name="Mavromatis K."/>
            <person name="Ivanova N."/>
            <person name="Mikhailova N."/>
            <person name="Sims D."/>
            <person name="Meinche L."/>
            <person name="Brettin T."/>
            <person name="Detter J.C."/>
            <person name="Han C."/>
            <person name="Larimer F."/>
            <person name="Land M."/>
            <person name="Hauser L."/>
            <person name="Markowitz V."/>
            <person name="Cheng J.-F."/>
            <person name="Hugenholtz P."/>
            <person name="Woyke T."/>
            <person name="Wu D."/>
            <person name="Spring S."/>
            <person name="Klenk H.-P."/>
            <person name="Eisen J.A."/>
        </authorList>
    </citation>
    <scope>NUCLEOTIDE SEQUENCE [LARGE SCALE GENOMIC DNA]</scope>
    <source>
        <strain evidence="2">ATCC 43595 / DSM 2588 / LMG 13176 / NBRC 15968 / NCIMB 11800 / UQM 2034</strain>
    </source>
</reference>
<sequence length="102" mass="11506">MIDHITLSHTREDEAGRLQRLNQVVGYLSAVLSPIDLKIIKSLHDHKGELTVTLDKMLFDLAVDIAGNEYESYLKAKIRTAWDVQNEDGSAVEYVYEGVMAE</sequence>
<dbReference type="KEGG" id="cpi:Cpin_3245"/>
<dbReference type="Proteomes" id="UP000002215">
    <property type="component" value="Chromosome"/>
</dbReference>
<protein>
    <submittedName>
        <fullName evidence="1">Uncharacterized protein</fullName>
    </submittedName>
</protein>
<gene>
    <name evidence="1" type="ordered locus">Cpin_3245</name>
</gene>
<dbReference type="EMBL" id="CP001699">
    <property type="protein sequence ID" value="ACU60712.1"/>
    <property type="molecule type" value="Genomic_DNA"/>
</dbReference>
<organism evidence="1 2">
    <name type="scientific">Chitinophaga pinensis (strain ATCC 43595 / DSM 2588 / LMG 13176 / NBRC 15968 / NCIMB 11800 / UQM 2034)</name>
    <dbReference type="NCBI Taxonomy" id="485918"/>
    <lineage>
        <taxon>Bacteria</taxon>
        <taxon>Pseudomonadati</taxon>
        <taxon>Bacteroidota</taxon>
        <taxon>Chitinophagia</taxon>
        <taxon>Chitinophagales</taxon>
        <taxon>Chitinophagaceae</taxon>
        <taxon>Chitinophaga</taxon>
    </lineage>
</organism>
<evidence type="ECO:0000313" key="1">
    <source>
        <dbReference type="EMBL" id="ACU60712.1"/>
    </source>
</evidence>